<keyword evidence="2" id="KW-0732">Signal</keyword>
<evidence type="ECO:0000256" key="2">
    <source>
        <dbReference type="SAM" id="SignalP"/>
    </source>
</evidence>
<evidence type="ECO:0000256" key="1">
    <source>
        <dbReference type="SAM" id="Phobius"/>
    </source>
</evidence>
<evidence type="ECO:0000313" key="3">
    <source>
        <dbReference type="EMBL" id="PKC73545.1"/>
    </source>
</evidence>
<dbReference type="VEuPathDB" id="FungiDB:RhiirA1_410429"/>
<accession>A0A2I1EEQ9</accession>
<dbReference type="OrthoDB" id="2387962at2759"/>
<feature type="chain" id="PRO_5014154408" evidence="2">
    <location>
        <begin position="23"/>
        <end position="67"/>
    </location>
</feature>
<evidence type="ECO:0000313" key="5">
    <source>
        <dbReference type="Proteomes" id="UP000232688"/>
    </source>
</evidence>
<gene>
    <name evidence="3" type="ORF">RhiirA1_410429</name>
    <name evidence="4" type="ORF">RhiirC2_734421</name>
</gene>
<reference evidence="5 6" key="2">
    <citation type="submission" date="2017-10" db="EMBL/GenBank/DDBJ databases">
        <title>Extensive intraspecific genome diversity in a model arbuscular mycorrhizal fungus.</title>
        <authorList>
            <person name="Chen E.C.H."/>
            <person name="Morin E."/>
            <person name="Baudet D."/>
            <person name="Noel J."/>
            <person name="Ndikumana S."/>
            <person name="Charron P."/>
            <person name="St-Onge C."/>
            <person name="Giorgi J."/>
            <person name="Grigoriev I.V."/>
            <person name="Roux C."/>
            <person name="Martin F.M."/>
            <person name="Corradi N."/>
        </authorList>
    </citation>
    <scope>NUCLEOTIDE SEQUENCE [LARGE SCALE GENOMIC DNA]</scope>
    <source>
        <strain evidence="3 5">A1</strain>
        <strain evidence="4 6">C2</strain>
    </source>
</reference>
<evidence type="ECO:0000313" key="6">
    <source>
        <dbReference type="Proteomes" id="UP000233469"/>
    </source>
</evidence>
<dbReference type="EMBL" id="LLXL01000188">
    <property type="protein sequence ID" value="PKK76366.1"/>
    <property type="molecule type" value="Genomic_DNA"/>
</dbReference>
<organism evidence="4 6">
    <name type="scientific">Rhizophagus irregularis</name>
    <dbReference type="NCBI Taxonomy" id="588596"/>
    <lineage>
        <taxon>Eukaryota</taxon>
        <taxon>Fungi</taxon>
        <taxon>Fungi incertae sedis</taxon>
        <taxon>Mucoromycota</taxon>
        <taxon>Glomeromycotina</taxon>
        <taxon>Glomeromycetes</taxon>
        <taxon>Glomerales</taxon>
        <taxon>Glomeraceae</taxon>
        <taxon>Rhizophagus</taxon>
    </lineage>
</organism>
<name>A0A2I1EEQ9_9GLOM</name>
<reference evidence="3 5" key="3">
    <citation type="submission" date="2017-10" db="EMBL/GenBank/DDBJ databases">
        <title>Genome analyses suggest a sexual origin of heterokaryosis in a supposedly ancient asexual fungus.</title>
        <authorList>
            <person name="Corradi N."/>
            <person name="Sedzielewska K."/>
            <person name="Noel J."/>
            <person name="Charron P."/>
            <person name="Farinelli L."/>
            <person name="Marton T."/>
            <person name="Kruger M."/>
            <person name="Pelin A."/>
            <person name="Brachmann A."/>
            <person name="Corradi N."/>
        </authorList>
    </citation>
    <scope>NUCLEOTIDE SEQUENCE [LARGE SCALE GENOMIC DNA]</scope>
    <source>
        <strain evidence="3 5">A1</strain>
    </source>
</reference>
<proteinExistence type="predicted"/>
<dbReference type="VEuPathDB" id="FungiDB:RhiirFUN_015727"/>
<comment type="caution">
    <text evidence="4">The sequence shown here is derived from an EMBL/GenBank/DDBJ whole genome shotgun (WGS) entry which is preliminary data.</text>
</comment>
<feature type="signal peptide" evidence="2">
    <location>
        <begin position="1"/>
        <end position="22"/>
    </location>
</feature>
<dbReference type="Proteomes" id="UP000233469">
    <property type="component" value="Unassembled WGS sequence"/>
</dbReference>
<dbReference type="Proteomes" id="UP000232688">
    <property type="component" value="Unassembled WGS sequence"/>
</dbReference>
<feature type="transmembrane region" description="Helical" evidence="1">
    <location>
        <begin position="46"/>
        <end position="66"/>
    </location>
</feature>
<protein>
    <submittedName>
        <fullName evidence="4">Uncharacterized protein</fullName>
    </submittedName>
</protein>
<keyword evidence="1" id="KW-0812">Transmembrane</keyword>
<reference evidence="4 6" key="1">
    <citation type="submission" date="2016-04" db="EMBL/GenBank/DDBJ databases">
        <title>Genome analyses suggest a sexual origin of heterokaryosis in a supposedly ancient asexual fungus.</title>
        <authorList>
            <person name="Ropars J."/>
            <person name="Sedzielewska K."/>
            <person name="Noel J."/>
            <person name="Charron P."/>
            <person name="Farinelli L."/>
            <person name="Marton T."/>
            <person name="Kruger M."/>
            <person name="Pelin A."/>
            <person name="Brachmann A."/>
            <person name="Corradi N."/>
        </authorList>
    </citation>
    <scope>NUCLEOTIDE SEQUENCE [LARGE SCALE GENOMIC DNA]</scope>
    <source>
        <strain evidence="4 6">C2</strain>
    </source>
</reference>
<dbReference type="AlphaFoldDB" id="A0A2I1EEQ9"/>
<sequence length="67" mass="7524">MRSSSTLAFLAVLFIAFTLTLAEETQQLEPTLMYKRQYGSSYSSSSSTIELSFISFAIMLFTSLFAF</sequence>
<dbReference type="EMBL" id="LLXH01000084">
    <property type="protein sequence ID" value="PKC73545.1"/>
    <property type="molecule type" value="Genomic_DNA"/>
</dbReference>
<keyword evidence="1" id="KW-0472">Membrane</keyword>
<evidence type="ECO:0000313" key="4">
    <source>
        <dbReference type="EMBL" id="PKK76366.1"/>
    </source>
</evidence>
<dbReference type="VEuPathDB" id="FungiDB:FUN_010371"/>
<keyword evidence="1" id="KW-1133">Transmembrane helix</keyword>